<dbReference type="Proteomes" id="UP000092993">
    <property type="component" value="Unassembled WGS sequence"/>
</dbReference>
<accession>A0A1C7LPN9</accession>
<proteinExistence type="predicted"/>
<dbReference type="AlphaFoldDB" id="A0A1C7LPN9"/>
<dbReference type="OrthoDB" id="2019572at2759"/>
<gene>
    <name evidence="1" type="ORF">A0H81_13461</name>
</gene>
<evidence type="ECO:0000313" key="1">
    <source>
        <dbReference type="EMBL" id="OBZ66600.1"/>
    </source>
</evidence>
<name>A0A1C7LPN9_GRIFR</name>
<evidence type="ECO:0000313" key="2">
    <source>
        <dbReference type="Proteomes" id="UP000092993"/>
    </source>
</evidence>
<comment type="caution">
    <text evidence="1">The sequence shown here is derived from an EMBL/GenBank/DDBJ whole genome shotgun (WGS) entry which is preliminary data.</text>
</comment>
<dbReference type="STRING" id="5627.A0A1C7LPN9"/>
<keyword evidence="2" id="KW-1185">Reference proteome</keyword>
<dbReference type="EMBL" id="LUGG01000029">
    <property type="protein sequence ID" value="OBZ66600.1"/>
    <property type="molecule type" value="Genomic_DNA"/>
</dbReference>
<sequence length="206" mass="21577">MAVRDCPDVGGGGVLCPGHCHIGVSRAAPGHNRDWPRVVTWAPDVNCLFADTPTLIGRWTALAVLIPQAARVRRAPMLTQLQLLAFLSSFAASSALAQSHSPGTFEDGGDTLVSAMMLFLGNEEKVYILDKAEGNAAQVDGRPAWGAVYDIATRQAEVMSVTTNTFCSSGMHFPTAPMLPSVVTALSAPAATSATSPTLAIPTRDS</sequence>
<organism evidence="1 2">
    <name type="scientific">Grifola frondosa</name>
    <name type="common">Maitake</name>
    <name type="synonym">Polyporus frondosus</name>
    <dbReference type="NCBI Taxonomy" id="5627"/>
    <lineage>
        <taxon>Eukaryota</taxon>
        <taxon>Fungi</taxon>
        <taxon>Dikarya</taxon>
        <taxon>Basidiomycota</taxon>
        <taxon>Agaricomycotina</taxon>
        <taxon>Agaricomycetes</taxon>
        <taxon>Polyporales</taxon>
        <taxon>Grifolaceae</taxon>
        <taxon>Grifola</taxon>
    </lineage>
</organism>
<reference evidence="1 2" key="1">
    <citation type="submission" date="2016-03" db="EMBL/GenBank/DDBJ databases">
        <title>Whole genome sequencing of Grifola frondosa 9006-11.</title>
        <authorList>
            <person name="Min B."/>
            <person name="Park H."/>
            <person name="Kim J.-G."/>
            <person name="Cho H."/>
            <person name="Oh Y.-L."/>
            <person name="Kong W.-S."/>
            <person name="Choi I.-G."/>
        </authorList>
    </citation>
    <scope>NUCLEOTIDE SEQUENCE [LARGE SCALE GENOMIC DNA]</scope>
    <source>
        <strain evidence="1 2">9006-11</strain>
    </source>
</reference>
<protein>
    <submittedName>
        <fullName evidence="1">Uncharacterized protein</fullName>
    </submittedName>
</protein>